<evidence type="ECO:0000313" key="3">
    <source>
        <dbReference type="EMBL" id="JAE20618.1"/>
    </source>
</evidence>
<evidence type="ECO:0000256" key="1">
    <source>
        <dbReference type="SAM" id="Phobius"/>
    </source>
</evidence>
<keyword evidence="2" id="KW-0732">Signal</keyword>
<reference evidence="3" key="1">
    <citation type="submission" date="2014-09" db="EMBL/GenBank/DDBJ databases">
        <authorList>
            <person name="Magalhaes I.L.F."/>
            <person name="Oliveira U."/>
            <person name="Santos F.R."/>
            <person name="Vidigal T.H.D.A."/>
            <person name="Brescovit A.D."/>
            <person name="Santos A.J."/>
        </authorList>
    </citation>
    <scope>NUCLEOTIDE SEQUENCE</scope>
    <source>
        <tissue evidence="3">Shoot tissue taken approximately 20 cm above the soil surface</tissue>
    </source>
</reference>
<keyword evidence="1" id="KW-0472">Membrane</keyword>
<dbReference type="AlphaFoldDB" id="A0A0A9GIZ6"/>
<organism evidence="3">
    <name type="scientific">Arundo donax</name>
    <name type="common">Giant reed</name>
    <name type="synonym">Donax arundinaceus</name>
    <dbReference type="NCBI Taxonomy" id="35708"/>
    <lineage>
        <taxon>Eukaryota</taxon>
        <taxon>Viridiplantae</taxon>
        <taxon>Streptophyta</taxon>
        <taxon>Embryophyta</taxon>
        <taxon>Tracheophyta</taxon>
        <taxon>Spermatophyta</taxon>
        <taxon>Magnoliopsida</taxon>
        <taxon>Liliopsida</taxon>
        <taxon>Poales</taxon>
        <taxon>Poaceae</taxon>
        <taxon>PACMAD clade</taxon>
        <taxon>Arundinoideae</taxon>
        <taxon>Arundineae</taxon>
        <taxon>Arundo</taxon>
    </lineage>
</organism>
<sequence>MMVPNHKPGVSGFKKIHVFLFMLSLTGTTIAIPDSVYGRVKSTYKLLLYLIVMSPTAISYLCQGVKENCLTKSEKMAKA</sequence>
<dbReference type="EMBL" id="GBRH01177278">
    <property type="protein sequence ID" value="JAE20618.1"/>
    <property type="molecule type" value="Transcribed_RNA"/>
</dbReference>
<proteinExistence type="predicted"/>
<feature type="signal peptide" evidence="2">
    <location>
        <begin position="1"/>
        <end position="31"/>
    </location>
</feature>
<name>A0A0A9GIZ6_ARUDO</name>
<evidence type="ECO:0000256" key="2">
    <source>
        <dbReference type="SAM" id="SignalP"/>
    </source>
</evidence>
<protein>
    <submittedName>
        <fullName evidence="3">Uncharacterized protein</fullName>
    </submittedName>
</protein>
<reference evidence="3" key="2">
    <citation type="journal article" date="2015" name="Data Brief">
        <title>Shoot transcriptome of the giant reed, Arundo donax.</title>
        <authorList>
            <person name="Barrero R.A."/>
            <person name="Guerrero F.D."/>
            <person name="Moolhuijzen P."/>
            <person name="Goolsby J.A."/>
            <person name="Tidwell J."/>
            <person name="Bellgard S.E."/>
            <person name="Bellgard M.I."/>
        </authorList>
    </citation>
    <scope>NUCLEOTIDE SEQUENCE</scope>
    <source>
        <tissue evidence="3">Shoot tissue taken approximately 20 cm above the soil surface</tissue>
    </source>
</reference>
<keyword evidence="1" id="KW-0812">Transmembrane</keyword>
<feature type="transmembrane region" description="Helical" evidence="1">
    <location>
        <begin position="47"/>
        <end position="65"/>
    </location>
</feature>
<feature type="chain" id="PRO_5002047806" evidence="2">
    <location>
        <begin position="32"/>
        <end position="79"/>
    </location>
</feature>
<accession>A0A0A9GIZ6</accession>
<keyword evidence="1" id="KW-1133">Transmembrane helix</keyword>